<evidence type="ECO:0000313" key="3">
    <source>
        <dbReference type="Proteomes" id="UP001214628"/>
    </source>
</evidence>
<evidence type="ECO:0000313" key="2">
    <source>
        <dbReference type="EMBL" id="WFD41656.1"/>
    </source>
</evidence>
<dbReference type="PANTHER" id="PTHR28058:SF1">
    <property type="entry name" value="SMALL RIBOSOMAL SUBUNIT PROTEIN BS1M"/>
    <property type="match status" value="1"/>
</dbReference>
<dbReference type="InterPro" id="IPR016712">
    <property type="entry name" value="Rbsml_bS1m-like"/>
</dbReference>
<dbReference type="EMBL" id="CP118375">
    <property type="protein sequence ID" value="WFD41656.1"/>
    <property type="molecule type" value="Genomic_DNA"/>
</dbReference>
<dbReference type="Pfam" id="PF11709">
    <property type="entry name" value="Mit_ribos_Mrp51"/>
    <property type="match status" value="1"/>
</dbReference>
<feature type="region of interest" description="Disordered" evidence="1">
    <location>
        <begin position="435"/>
        <end position="506"/>
    </location>
</feature>
<gene>
    <name evidence="2" type="ORF">MPSI1_000288</name>
</gene>
<feature type="compositionally biased region" description="Polar residues" evidence="1">
    <location>
        <begin position="439"/>
        <end position="455"/>
    </location>
</feature>
<evidence type="ECO:0000256" key="1">
    <source>
        <dbReference type="SAM" id="MobiDB-lite"/>
    </source>
</evidence>
<dbReference type="Proteomes" id="UP001214628">
    <property type="component" value="Chromosome 1"/>
</dbReference>
<organism evidence="2 3">
    <name type="scientific">Malassezia psittaci</name>
    <dbReference type="NCBI Taxonomy" id="1821823"/>
    <lineage>
        <taxon>Eukaryota</taxon>
        <taxon>Fungi</taxon>
        <taxon>Dikarya</taxon>
        <taxon>Basidiomycota</taxon>
        <taxon>Ustilaginomycotina</taxon>
        <taxon>Malasseziomycetes</taxon>
        <taxon>Malasseziales</taxon>
        <taxon>Malasseziaceae</taxon>
        <taxon>Malassezia</taxon>
    </lineage>
</organism>
<accession>A0AAF0JIF9</accession>
<protein>
    <submittedName>
        <fullName evidence="2">Uncharacterized protein</fullName>
    </submittedName>
</protein>
<sequence length="506" mass="56623">MASSESSARLSRLLQRTRISTYDPKVERVYTAPIAHAARGDWGIKRTMPSSWHSTPDMPAPAPYAGALRYATMRELDTKQGLTDWKESERDPLFRRRWLEAGARLSDRSKRDRLSTSISEEEVNVPLGLRPRVAFDSATYSKQAPPAHVVWGTNHAKYTTTPDVLPNYNAMSQREFDQFLRTVRSQRSKFRTALRTQRKSAAEHTVLERLTRKHAKDNAPAVISEEEYKKACADLPTPKVDLWDEARLAHAPQTAASFFNARAQQQIDAPRSRALGSPAHASALHPLLGLQYSQPDSVYTHLLAEPIHGHAISRVEDARRSRYFVGSDTGLAVAAGGHISHLPLQHRQGLDAVDYTRAKPERGVGYFRVLHAFLDLRPSPTPTRRTPPNVAPTEPSLGYVRSQLMALRQTPQATPPTPGSSQWVDDPVKDAQAQKLRSHSLNRNMRSPVSETDSLFGSLAKNNRNANANANRGGKRQRFQKKKREAPSTQKDAQMLDNIKNLLSPQ</sequence>
<name>A0AAF0JIF9_9BASI</name>
<dbReference type="AlphaFoldDB" id="A0AAF0JIF9"/>
<proteinExistence type="predicted"/>
<feature type="compositionally biased region" description="Low complexity" evidence="1">
    <location>
        <begin position="460"/>
        <end position="472"/>
    </location>
</feature>
<dbReference type="PANTHER" id="PTHR28058">
    <property type="entry name" value="37S RIBOSOMAL PROTEIN MRP51, MITOCHONDRIAL"/>
    <property type="match status" value="1"/>
</dbReference>
<reference evidence="2" key="1">
    <citation type="submission" date="2023-02" db="EMBL/GenBank/DDBJ databases">
        <title>Mating type loci evolution in Malassezia.</title>
        <authorList>
            <person name="Coelho M.A."/>
        </authorList>
    </citation>
    <scope>NUCLEOTIDE SEQUENCE</scope>
    <source>
        <strain evidence="2">CBS 14136</strain>
    </source>
</reference>
<feature type="compositionally biased region" description="Basic residues" evidence="1">
    <location>
        <begin position="473"/>
        <end position="484"/>
    </location>
</feature>
<keyword evidence="3" id="KW-1185">Reference proteome</keyword>